<evidence type="ECO:0000256" key="6">
    <source>
        <dbReference type="ARBA" id="ARBA00023012"/>
    </source>
</evidence>
<organism evidence="9 10">
    <name type="scientific">Agathobaculum faecis</name>
    <dbReference type="NCBI Taxonomy" id="2763013"/>
    <lineage>
        <taxon>Bacteria</taxon>
        <taxon>Bacillati</taxon>
        <taxon>Bacillota</taxon>
        <taxon>Clostridia</taxon>
        <taxon>Eubacteriales</taxon>
        <taxon>Butyricicoccaceae</taxon>
        <taxon>Agathobaculum</taxon>
    </lineage>
</organism>
<evidence type="ECO:0000256" key="7">
    <source>
        <dbReference type="SAM" id="Phobius"/>
    </source>
</evidence>
<dbReference type="GO" id="GO:0030295">
    <property type="term" value="F:protein kinase activator activity"/>
    <property type="evidence" value="ECO:0007669"/>
    <property type="project" value="TreeGrafter"/>
</dbReference>
<gene>
    <name evidence="9" type="ORF">H8S45_01400</name>
</gene>
<reference evidence="9" key="1">
    <citation type="submission" date="2020-08" db="EMBL/GenBank/DDBJ databases">
        <title>Genome public.</title>
        <authorList>
            <person name="Liu C."/>
            <person name="Sun Q."/>
        </authorList>
    </citation>
    <scope>NUCLEOTIDE SEQUENCE</scope>
    <source>
        <strain evidence="9">NSJ-28</strain>
    </source>
</reference>
<accession>A0A923LUC5</accession>
<dbReference type="EC" id="2.7.13.3" evidence="3"/>
<dbReference type="PANTHER" id="PTHR42878:SF13">
    <property type="entry name" value="HISTIDINE KINASE"/>
    <property type="match status" value="1"/>
</dbReference>
<dbReference type="PANTHER" id="PTHR42878">
    <property type="entry name" value="TWO-COMPONENT HISTIDINE KINASE"/>
    <property type="match status" value="1"/>
</dbReference>
<dbReference type="SUPFAM" id="SSF47384">
    <property type="entry name" value="Homodimeric domain of signal transducing histidine kinase"/>
    <property type="match status" value="1"/>
</dbReference>
<dbReference type="RefSeq" id="WP_054325975.1">
    <property type="nucleotide sequence ID" value="NZ_JACOPL010000001.1"/>
</dbReference>
<evidence type="ECO:0000256" key="3">
    <source>
        <dbReference type="ARBA" id="ARBA00012438"/>
    </source>
</evidence>
<dbReference type="AlphaFoldDB" id="A0A923LUC5"/>
<keyword evidence="4" id="KW-0808">Transferase</keyword>
<evidence type="ECO:0000256" key="1">
    <source>
        <dbReference type="ARBA" id="ARBA00000085"/>
    </source>
</evidence>
<keyword evidence="7" id="KW-1133">Transmembrane helix</keyword>
<comment type="caution">
    <text evidence="9">The sequence shown here is derived from an EMBL/GenBank/DDBJ whole genome shotgun (WGS) entry which is preliminary data.</text>
</comment>
<dbReference type="CDD" id="cd00082">
    <property type="entry name" value="HisKA"/>
    <property type="match status" value="1"/>
</dbReference>
<dbReference type="Proteomes" id="UP000606499">
    <property type="component" value="Unassembled WGS sequence"/>
</dbReference>
<dbReference type="EMBL" id="JACOPL010000001">
    <property type="protein sequence ID" value="MBC5724132.1"/>
    <property type="molecule type" value="Genomic_DNA"/>
</dbReference>
<feature type="domain" description="Histidine kinase" evidence="8">
    <location>
        <begin position="243"/>
        <end position="454"/>
    </location>
</feature>
<dbReference type="SMART" id="SM00388">
    <property type="entry name" value="HisKA"/>
    <property type="match status" value="1"/>
</dbReference>
<dbReference type="InterPro" id="IPR005467">
    <property type="entry name" value="His_kinase_dom"/>
</dbReference>
<keyword evidence="6" id="KW-0902">Two-component regulatory system</keyword>
<evidence type="ECO:0000256" key="4">
    <source>
        <dbReference type="ARBA" id="ARBA00022679"/>
    </source>
</evidence>
<dbReference type="Pfam" id="PF02518">
    <property type="entry name" value="HATPase_c"/>
    <property type="match status" value="1"/>
</dbReference>
<dbReference type="InterPro" id="IPR036097">
    <property type="entry name" value="HisK_dim/P_sf"/>
</dbReference>
<keyword evidence="7" id="KW-0472">Membrane</keyword>
<evidence type="ECO:0000256" key="2">
    <source>
        <dbReference type="ARBA" id="ARBA00004370"/>
    </source>
</evidence>
<dbReference type="InterPro" id="IPR003661">
    <property type="entry name" value="HisK_dim/P_dom"/>
</dbReference>
<dbReference type="GO" id="GO:0007234">
    <property type="term" value="P:osmosensory signaling via phosphorelay pathway"/>
    <property type="evidence" value="ECO:0007669"/>
    <property type="project" value="TreeGrafter"/>
</dbReference>
<keyword evidence="7" id="KW-0812">Transmembrane</keyword>
<dbReference type="InterPro" id="IPR003594">
    <property type="entry name" value="HATPase_dom"/>
</dbReference>
<name>A0A923LUC5_9FIRM</name>
<keyword evidence="10" id="KW-1185">Reference proteome</keyword>
<dbReference type="GO" id="GO:0000156">
    <property type="term" value="F:phosphorelay response regulator activity"/>
    <property type="evidence" value="ECO:0007669"/>
    <property type="project" value="TreeGrafter"/>
</dbReference>
<feature type="transmembrane region" description="Helical" evidence="7">
    <location>
        <begin position="157"/>
        <end position="179"/>
    </location>
</feature>
<protein>
    <recommendedName>
        <fullName evidence="3">histidine kinase</fullName>
        <ecNumber evidence="3">2.7.13.3</ecNumber>
    </recommendedName>
</protein>
<sequence length="454" mass="49675">MKGLGRILGRYVGAAIGVGLFLLILNLGVMLGFILHCSDEKPRPEDRVEVIADGIERQTDGCFAVSAEARRAMEERYAWAMQLDDSGAVVWSDRMPENLPRQYTAGEIASFSRWYLKDYPVYVWSDEDGLLVLASEPGSEWKYLMRASAYTIEQLSVWAPSVLALNLLVALALALLLGWRMYRAAAPLAEGIGALAKGEGTQLAERGVLGQLSADLNRVSRQLSTQRTMLQKRDRTRTEWIAGVSHDIRTPLSLVQGNAAQLESSGVLPEEARRKARIIREQSQRIGRLVSDLNLASKLEYELQPLHQGSFRPAAMLRAAAAELLNMLSDDRVSLEVDIPSEAGALTVTGDETLLRRAVDNLLRNSVFHNTGSVHIKLSLSVSAQSWSVSVADNGAGLPQAALAQMRRPAGEQLPQHGLGIVLVRQITRAHGGKARFVNTQPGLLATLSFPRKG</sequence>
<dbReference type="PROSITE" id="PS50109">
    <property type="entry name" value="HIS_KIN"/>
    <property type="match status" value="1"/>
</dbReference>
<dbReference type="GO" id="GO:0000155">
    <property type="term" value="F:phosphorelay sensor kinase activity"/>
    <property type="evidence" value="ECO:0007669"/>
    <property type="project" value="InterPro"/>
</dbReference>
<dbReference type="Pfam" id="PF00512">
    <property type="entry name" value="HisKA"/>
    <property type="match status" value="1"/>
</dbReference>
<evidence type="ECO:0000259" key="8">
    <source>
        <dbReference type="PROSITE" id="PS50109"/>
    </source>
</evidence>
<dbReference type="Gene3D" id="1.10.287.130">
    <property type="match status" value="1"/>
</dbReference>
<dbReference type="InterPro" id="IPR036890">
    <property type="entry name" value="HATPase_C_sf"/>
</dbReference>
<evidence type="ECO:0000256" key="5">
    <source>
        <dbReference type="ARBA" id="ARBA00022777"/>
    </source>
</evidence>
<dbReference type="SMART" id="SM00387">
    <property type="entry name" value="HATPase_c"/>
    <property type="match status" value="1"/>
</dbReference>
<dbReference type="InterPro" id="IPR050351">
    <property type="entry name" value="BphY/WalK/GraS-like"/>
</dbReference>
<comment type="catalytic activity">
    <reaction evidence="1">
        <text>ATP + protein L-histidine = ADP + protein N-phospho-L-histidine.</text>
        <dbReference type="EC" id="2.7.13.3"/>
    </reaction>
</comment>
<proteinExistence type="predicted"/>
<evidence type="ECO:0000313" key="10">
    <source>
        <dbReference type="Proteomes" id="UP000606499"/>
    </source>
</evidence>
<dbReference type="Gene3D" id="3.30.565.10">
    <property type="entry name" value="Histidine kinase-like ATPase, C-terminal domain"/>
    <property type="match status" value="1"/>
</dbReference>
<evidence type="ECO:0000313" key="9">
    <source>
        <dbReference type="EMBL" id="MBC5724132.1"/>
    </source>
</evidence>
<keyword evidence="5 9" id="KW-0418">Kinase</keyword>
<feature type="transmembrane region" description="Helical" evidence="7">
    <location>
        <begin position="12"/>
        <end position="35"/>
    </location>
</feature>
<comment type="subcellular location">
    <subcellularLocation>
        <location evidence="2">Membrane</location>
    </subcellularLocation>
</comment>
<dbReference type="SUPFAM" id="SSF55874">
    <property type="entry name" value="ATPase domain of HSP90 chaperone/DNA topoisomerase II/histidine kinase"/>
    <property type="match status" value="1"/>
</dbReference>